<sequence>MIQNSKNKNKNKTAKIEVNAITAFIFLQCVFTKSFTKSFTKKPIFCIVIFIFALIIVVQKMYFCVE</sequence>
<dbReference type="AlphaFoldDB" id="L2FA02"/>
<organism evidence="2 3">
    <name type="scientific">Moraxella macacae 0408225</name>
    <dbReference type="NCBI Taxonomy" id="1230338"/>
    <lineage>
        <taxon>Bacteria</taxon>
        <taxon>Pseudomonadati</taxon>
        <taxon>Pseudomonadota</taxon>
        <taxon>Gammaproteobacteria</taxon>
        <taxon>Moraxellales</taxon>
        <taxon>Moraxellaceae</taxon>
        <taxon>Moraxella</taxon>
    </lineage>
</organism>
<evidence type="ECO:0000313" key="3">
    <source>
        <dbReference type="Proteomes" id="UP000023795"/>
    </source>
</evidence>
<keyword evidence="1" id="KW-0812">Transmembrane</keyword>
<accession>L2FA02</accession>
<gene>
    <name evidence="2" type="ORF">MOMA_04965</name>
</gene>
<name>L2FA02_9GAMM</name>
<keyword evidence="3" id="KW-1185">Reference proteome</keyword>
<comment type="caution">
    <text evidence="2">The sequence shown here is derived from an EMBL/GenBank/DDBJ whole genome shotgun (WGS) entry which is preliminary data.</text>
</comment>
<reference evidence="2 3" key="1">
    <citation type="journal article" date="2013" name="Genome Announc.">
        <title>Genome Sequence of Moraxella macacae 0408225, a Novel Bacterial Species Isolated from a Cynomolgus Macaque with Epistaxis.</title>
        <authorList>
            <person name="Ladner J.T."/>
            <person name="Whitehouse C.A."/>
            <person name="Koroleva G.I."/>
            <person name="Palacios G.F."/>
        </authorList>
    </citation>
    <scope>NUCLEOTIDE SEQUENCE [LARGE SCALE GENOMIC DNA]</scope>
    <source>
        <strain evidence="2 3">0408225</strain>
    </source>
</reference>
<keyword evidence="1" id="KW-1133">Transmembrane helix</keyword>
<feature type="transmembrane region" description="Helical" evidence="1">
    <location>
        <begin position="43"/>
        <end position="63"/>
    </location>
</feature>
<protein>
    <submittedName>
        <fullName evidence="2">Uncharacterized protein</fullName>
    </submittedName>
</protein>
<evidence type="ECO:0000256" key="1">
    <source>
        <dbReference type="SAM" id="Phobius"/>
    </source>
</evidence>
<evidence type="ECO:0000313" key="2">
    <source>
        <dbReference type="EMBL" id="ELA09725.1"/>
    </source>
</evidence>
<dbReference type="Proteomes" id="UP000023795">
    <property type="component" value="Unassembled WGS sequence"/>
</dbReference>
<keyword evidence="1" id="KW-0472">Membrane</keyword>
<proteinExistence type="predicted"/>
<dbReference type="EMBL" id="ANIN01000001">
    <property type="protein sequence ID" value="ELA09725.1"/>
    <property type="molecule type" value="Genomic_DNA"/>
</dbReference>
<dbReference type="STRING" id="1230338.MOMA_04965"/>